<dbReference type="InterPro" id="IPR004534">
    <property type="entry name" value="SelA_trans"/>
</dbReference>
<evidence type="ECO:0000256" key="8">
    <source>
        <dbReference type="HAMAP-Rule" id="MF_00423"/>
    </source>
</evidence>
<keyword evidence="3 8" id="KW-0808">Transferase</keyword>
<organism evidence="11 12">
    <name type="scientific">Natranaerobius thermophilus (strain ATCC BAA-1301 / DSM 18059 / JW/NM-WN-LF)</name>
    <dbReference type="NCBI Taxonomy" id="457570"/>
    <lineage>
        <taxon>Bacteria</taxon>
        <taxon>Bacillati</taxon>
        <taxon>Bacillota</taxon>
        <taxon>Clostridia</taxon>
        <taxon>Natranaerobiales</taxon>
        <taxon>Natranaerobiaceae</taxon>
        <taxon>Natranaerobius</taxon>
    </lineage>
</organism>
<dbReference type="InterPro" id="IPR015421">
    <property type="entry name" value="PyrdxlP-dep_Trfase_major"/>
</dbReference>
<evidence type="ECO:0000256" key="3">
    <source>
        <dbReference type="ARBA" id="ARBA00022679"/>
    </source>
</evidence>
<accession>B2A1K5</accession>
<evidence type="ECO:0000256" key="9">
    <source>
        <dbReference type="PIRSR" id="PIRSR618319-50"/>
    </source>
</evidence>
<dbReference type="HOGENOM" id="CLU_038142_1_0_9"/>
<dbReference type="AlphaFoldDB" id="B2A1K5"/>
<evidence type="ECO:0000256" key="7">
    <source>
        <dbReference type="ARBA" id="ARBA00044507"/>
    </source>
</evidence>
<dbReference type="UniPathway" id="UPA00906">
    <property type="reaction ID" value="UER00896"/>
</dbReference>
<dbReference type="Gene3D" id="3.40.640.10">
    <property type="entry name" value="Type I PLP-dependent aspartate aminotransferase-like (Major domain)"/>
    <property type="match status" value="1"/>
</dbReference>
<comment type="pathway">
    <text evidence="8">Aminoacyl-tRNA biosynthesis; selenocysteinyl-tRNA(Sec) biosynthesis; selenocysteinyl-tRNA(Sec) from L-seryl-tRNA(Sec) (bacterial route): step 1/1.</text>
</comment>
<evidence type="ECO:0000256" key="2">
    <source>
        <dbReference type="ARBA" id="ARBA00022490"/>
    </source>
</evidence>
<dbReference type="eggNOG" id="COG1921">
    <property type="taxonomic scope" value="Bacteria"/>
</dbReference>
<dbReference type="GO" id="GO:0001717">
    <property type="term" value="P:conversion of seryl-tRNAsec to selenocys-tRNAsec"/>
    <property type="evidence" value="ECO:0007669"/>
    <property type="project" value="UniProtKB-UniRule"/>
</dbReference>
<keyword evidence="4 8" id="KW-0663">Pyridoxal phosphate</keyword>
<dbReference type="NCBIfam" id="TIGR00474">
    <property type="entry name" value="selA"/>
    <property type="match status" value="1"/>
</dbReference>
<keyword evidence="2 8" id="KW-0963">Cytoplasm</keyword>
<dbReference type="GO" id="GO:0004125">
    <property type="term" value="F:L-seryl-tRNA(Sec) selenium transferase activity"/>
    <property type="evidence" value="ECO:0007669"/>
    <property type="project" value="UniProtKB-UniRule"/>
</dbReference>
<comment type="function">
    <text evidence="8">Converts seryl-tRNA(Sec) to selenocysteinyl-tRNA(Sec) required for selenoprotein biosynthesis.</text>
</comment>
<dbReference type="PANTHER" id="PTHR32328:SF0">
    <property type="entry name" value="L-SERYL-TRNA(SEC) SELENIUM TRANSFERASE"/>
    <property type="match status" value="1"/>
</dbReference>
<evidence type="ECO:0000313" key="11">
    <source>
        <dbReference type="EMBL" id="ACB84745.1"/>
    </source>
</evidence>
<dbReference type="InParanoid" id="B2A1K5"/>
<dbReference type="HAMAP" id="MF_00423">
    <property type="entry name" value="SelA"/>
    <property type="match status" value="1"/>
</dbReference>
<comment type="catalytic activity">
    <reaction evidence="8">
        <text>L-seryl-tRNA(Sec) + selenophosphate + H(+) = L-selenocysteinyl-tRNA(Sec) + phosphate</text>
        <dbReference type="Rhea" id="RHEA:22728"/>
        <dbReference type="Rhea" id="RHEA-COMP:9742"/>
        <dbReference type="Rhea" id="RHEA-COMP:9743"/>
        <dbReference type="ChEBI" id="CHEBI:15378"/>
        <dbReference type="ChEBI" id="CHEBI:16144"/>
        <dbReference type="ChEBI" id="CHEBI:43474"/>
        <dbReference type="ChEBI" id="CHEBI:78533"/>
        <dbReference type="ChEBI" id="CHEBI:78573"/>
        <dbReference type="EC" id="2.9.1.1"/>
    </reaction>
</comment>
<evidence type="ECO:0000259" key="10">
    <source>
        <dbReference type="Pfam" id="PF12390"/>
    </source>
</evidence>
<reference evidence="11 12" key="1">
    <citation type="submission" date="2008-04" db="EMBL/GenBank/DDBJ databases">
        <title>Complete sequence of chromosome of Natranaerobius thermophilus JW/NM-WN-LF.</title>
        <authorList>
            <consortium name="US DOE Joint Genome Institute"/>
            <person name="Copeland A."/>
            <person name="Lucas S."/>
            <person name="Lapidus A."/>
            <person name="Glavina del Rio T."/>
            <person name="Dalin E."/>
            <person name="Tice H."/>
            <person name="Bruce D."/>
            <person name="Goodwin L."/>
            <person name="Pitluck S."/>
            <person name="Chertkov O."/>
            <person name="Brettin T."/>
            <person name="Detter J.C."/>
            <person name="Han C."/>
            <person name="Kuske C.R."/>
            <person name="Schmutz J."/>
            <person name="Larimer F."/>
            <person name="Land M."/>
            <person name="Hauser L."/>
            <person name="Kyrpides N."/>
            <person name="Lykidis A."/>
            <person name="Mesbah N.M."/>
            <person name="Wiegel J."/>
        </authorList>
    </citation>
    <scope>NUCLEOTIDE SEQUENCE [LARGE SCALE GENOMIC DNA]</scope>
    <source>
        <strain evidence="12">ATCC BAA-1301 / DSM 18059 / JW/NM-WN-LF</strain>
    </source>
</reference>
<dbReference type="EMBL" id="CP001034">
    <property type="protein sequence ID" value="ACB84745.1"/>
    <property type="molecule type" value="Genomic_DNA"/>
</dbReference>
<dbReference type="PANTHER" id="PTHR32328">
    <property type="entry name" value="L-SERYL-TRNA(SEC) SELENIUM TRANSFERASE"/>
    <property type="match status" value="1"/>
</dbReference>
<evidence type="ECO:0000313" key="12">
    <source>
        <dbReference type="Proteomes" id="UP000001683"/>
    </source>
</evidence>
<keyword evidence="12" id="KW-1185">Reference proteome</keyword>
<sequence>MKQLLRAIPSVNELVAETEIQQYLNFYNREMIVDIVREEQDKLRNAIINHDQDLTKFMVDYQDETKGIKEYLINKIYQMIQSRTEAKFKRVINCTGTVLHTNLGRAPLSSGIMEKLTETVSNYSNLEYDLDQGSRGSRYDHIEDLITTLTGAESAMVVNNNAAAVMLVLKALAQDKEVILSRGELVEIGGSFRIPEVMKQSGAHLVEVGTTNKTHLKDYEQAISEETGLIMKVHTSNYEIIGFTDSVSRSELVEMSHNNGITVVEDLGSGLFLDLTEYGLDNEPTIKEVLDTGVDLVTFSGDKLLGGPQTGIIAGRRELIQLLKQDQLTRALRVDKLSLKALEETLRLYLQPEQAREKIPVLNMLTISQDEIKTRAKLLYDKLSEFITKEYKLEIESNISRVGGGAMPTQELPTWVVTLTCSSTDLHKIWDQLRQQNPPIVTRLQKDKLVFDLRTVSIKEIDIVASKVTKVIIKGE</sequence>
<dbReference type="GO" id="GO:0001514">
    <property type="term" value="P:selenocysteine incorporation"/>
    <property type="evidence" value="ECO:0007669"/>
    <property type="project" value="UniProtKB-UniRule"/>
</dbReference>
<evidence type="ECO:0000256" key="5">
    <source>
        <dbReference type="ARBA" id="ARBA00022917"/>
    </source>
</evidence>
<feature type="domain" description="L-seryl-tRNA selenium transferase N-terminal" evidence="10">
    <location>
        <begin position="5"/>
        <end position="44"/>
    </location>
</feature>
<comment type="cofactor">
    <cofactor evidence="1 8 9">
        <name>pyridoxal 5'-phosphate</name>
        <dbReference type="ChEBI" id="CHEBI:597326"/>
    </cofactor>
</comment>
<dbReference type="InterPro" id="IPR018319">
    <property type="entry name" value="SelA-like"/>
</dbReference>
<dbReference type="Proteomes" id="UP000001683">
    <property type="component" value="Chromosome"/>
</dbReference>
<evidence type="ECO:0000256" key="6">
    <source>
        <dbReference type="ARBA" id="ARBA00023266"/>
    </source>
</evidence>
<comment type="subcellular location">
    <subcellularLocation>
        <location evidence="8">Cytoplasm</location>
    </subcellularLocation>
</comment>
<dbReference type="Pfam" id="PF12390">
    <property type="entry name" value="Se-cys_synth_N"/>
    <property type="match status" value="1"/>
</dbReference>
<evidence type="ECO:0000256" key="4">
    <source>
        <dbReference type="ARBA" id="ARBA00022898"/>
    </source>
</evidence>
<gene>
    <name evidence="8" type="primary">selA</name>
    <name evidence="11" type="ordered locus">Nther_1162</name>
</gene>
<proteinExistence type="inferred from homology"/>
<protein>
    <recommendedName>
        <fullName evidence="8">L-seryl-tRNA(Sec) selenium transferase</fullName>
        <ecNumber evidence="8">2.9.1.1</ecNumber>
    </recommendedName>
    <alternativeName>
        <fullName evidence="8">Selenocysteine synthase</fullName>
        <shortName evidence="8">Sec synthase</shortName>
    </alternativeName>
    <alternativeName>
        <fullName evidence="8">Selenocysteinyl-tRNA(Sec) synthase</fullName>
    </alternativeName>
</protein>
<feature type="modified residue" description="N6-(pyridoxal phosphate)lysine" evidence="8 9">
    <location>
        <position position="303"/>
    </location>
</feature>
<dbReference type="InterPro" id="IPR015424">
    <property type="entry name" value="PyrdxlP-dep_Trfase"/>
</dbReference>
<reference evidence="11 12" key="2">
    <citation type="journal article" date="2011" name="J. Bacteriol.">
        <title>Complete genome sequence of the anaerobic, halophilic alkalithermophile Natranaerobius thermophilus JW/NM-WN-LF.</title>
        <authorList>
            <person name="Zhao B."/>
            <person name="Mesbah N.M."/>
            <person name="Dalin E."/>
            <person name="Goodwin L."/>
            <person name="Nolan M."/>
            <person name="Pitluck S."/>
            <person name="Chertkov O."/>
            <person name="Brettin T.S."/>
            <person name="Han J."/>
            <person name="Larimer F.W."/>
            <person name="Land M.L."/>
            <person name="Hauser L."/>
            <person name="Kyrpides N."/>
            <person name="Wiegel J."/>
        </authorList>
    </citation>
    <scope>NUCLEOTIDE SEQUENCE [LARGE SCALE GENOMIC DNA]</scope>
    <source>
        <strain evidence="12">ATCC BAA-1301 / DSM 18059 / JW/NM-WN-LF</strain>
    </source>
</reference>
<dbReference type="KEGG" id="nth:Nther_1162"/>
<dbReference type="STRING" id="457570.Nther_1162"/>
<dbReference type="GO" id="GO:0005737">
    <property type="term" value="C:cytoplasm"/>
    <property type="evidence" value="ECO:0007669"/>
    <property type="project" value="UniProtKB-SubCell"/>
</dbReference>
<keyword evidence="6 8" id="KW-0711">Selenium</keyword>
<dbReference type="Gene3D" id="3.90.1150.180">
    <property type="match status" value="1"/>
</dbReference>
<comment type="similarity">
    <text evidence="7 8">Belongs to the SelA family.</text>
</comment>
<name>B2A1K5_NATTJ</name>
<dbReference type="EC" id="2.9.1.1" evidence="8"/>
<dbReference type="SUPFAM" id="SSF53383">
    <property type="entry name" value="PLP-dependent transferases"/>
    <property type="match status" value="1"/>
</dbReference>
<dbReference type="Pfam" id="PF03841">
    <property type="entry name" value="SelA"/>
    <property type="match status" value="1"/>
</dbReference>
<keyword evidence="5 8" id="KW-0648">Protein biosynthesis</keyword>
<evidence type="ECO:0000256" key="1">
    <source>
        <dbReference type="ARBA" id="ARBA00001933"/>
    </source>
</evidence>
<dbReference type="InterPro" id="IPR025862">
    <property type="entry name" value="SelA_trans_N_dom"/>
</dbReference>